<dbReference type="InterPro" id="IPR058245">
    <property type="entry name" value="NreC/VraR/RcsB-like_REC"/>
</dbReference>
<dbReference type="AlphaFoldDB" id="A0AB38ZBD5"/>
<evidence type="ECO:0000259" key="3">
    <source>
        <dbReference type="PROSITE" id="PS50110"/>
    </source>
</evidence>
<gene>
    <name evidence="4" type="ORF">VLL09_03115</name>
</gene>
<dbReference type="GO" id="GO:0000160">
    <property type="term" value="P:phosphorelay signal transduction system"/>
    <property type="evidence" value="ECO:0007669"/>
    <property type="project" value="InterPro"/>
</dbReference>
<dbReference type="Pfam" id="PF00072">
    <property type="entry name" value="Response_reg"/>
    <property type="match status" value="1"/>
</dbReference>
<evidence type="ECO:0000313" key="5">
    <source>
        <dbReference type="Proteomes" id="UP001327986"/>
    </source>
</evidence>
<organism evidence="4 5">
    <name type="scientific">Dehalococcoides mccartyi</name>
    <dbReference type="NCBI Taxonomy" id="61435"/>
    <lineage>
        <taxon>Bacteria</taxon>
        <taxon>Bacillati</taxon>
        <taxon>Chloroflexota</taxon>
        <taxon>Dehalococcoidia</taxon>
        <taxon>Dehalococcoidales</taxon>
        <taxon>Dehalococcoidaceae</taxon>
        <taxon>Dehalococcoides</taxon>
    </lineage>
</organism>
<reference evidence="4" key="1">
    <citation type="submission" date="2023-12" db="EMBL/GenBank/DDBJ databases">
        <title>Isolation of organohalide respiring bacteria Dehalococcoides mccartyi strain GPTCE1 in groundwater collected near a chemical plant in Suzhou, China.</title>
        <authorList>
            <person name="Liu G."/>
        </authorList>
    </citation>
    <scope>NUCLEOTIDE SEQUENCE</scope>
    <source>
        <strain evidence="4">GPTCE1</strain>
    </source>
</reference>
<dbReference type="RefSeq" id="WP_324665453.1">
    <property type="nucleotide sequence ID" value="NZ_CP141531.1"/>
</dbReference>
<proteinExistence type="predicted"/>
<feature type="domain" description="Response regulatory" evidence="3">
    <location>
        <begin position="5"/>
        <end position="80"/>
    </location>
</feature>
<dbReference type="InterPro" id="IPR001789">
    <property type="entry name" value="Sig_transdc_resp-reg_receiver"/>
</dbReference>
<feature type="modified residue" description="4-aspartylphosphate" evidence="2">
    <location>
        <position position="56"/>
    </location>
</feature>
<evidence type="ECO:0000256" key="2">
    <source>
        <dbReference type="PROSITE-ProRule" id="PRU00169"/>
    </source>
</evidence>
<dbReference type="CDD" id="cd17535">
    <property type="entry name" value="REC_NarL-like"/>
    <property type="match status" value="1"/>
</dbReference>
<dbReference type="PANTHER" id="PTHR43214:SF43">
    <property type="entry name" value="TWO-COMPONENT RESPONSE REGULATOR"/>
    <property type="match status" value="1"/>
</dbReference>
<evidence type="ECO:0000256" key="1">
    <source>
        <dbReference type="ARBA" id="ARBA00023125"/>
    </source>
</evidence>
<keyword evidence="2" id="KW-0597">Phosphoprotein</keyword>
<dbReference type="SUPFAM" id="SSF52172">
    <property type="entry name" value="CheY-like"/>
    <property type="match status" value="1"/>
</dbReference>
<dbReference type="Gene3D" id="3.40.50.2300">
    <property type="match status" value="1"/>
</dbReference>
<dbReference type="EMBL" id="CP141531">
    <property type="protein sequence ID" value="WRO07893.1"/>
    <property type="molecule type" value="Genomic_DNA"/>
</dbReference>
<dbReference type="PANTHER" id="PTHR43214">
    <property type="entry name" value="TWO-COMPONENT RESPONSE REGULATOR"/>
    <property type="match status" value="1"/>
</dbReference>
<accession>A0AB38ZBD5</accession>
<dbReference type="Proteomes" id="UP001327986">
    <property type="component" value="Chromosome"/>
</dbReference>
<dbReference type="GO" id="GO:0003677">
    <property type="term" value="F:DNA binding"/>
    <property type="evidence" value="ECO:0007669"/>
    <property type="project" value="UniProtKB-KW"/>
</dbReference>
<dbReference type="PROSITE" id="PS50110">
    <property type="entry name" value="RESPONSE_REGULATORY"/>
    <property type="match status" value="1"/>
</dbReference>
<dbReference type="InterPro" id="IPR011006">
    <property type="entry name" value="CheY-like_superfamily"/>
</dbReference>
<sequence>MAKTKVLIADDHAVLREGMSRLLSQEKDIEVVGEAGDGQEAVDMVGQFKPDVVLMDIVMPRLTGVEATKLIKKITLPPVS</sequence>
<dbReference type="InterPro" id="IPR039420">
    <property type="entry name" value="WalR-like"/>
</dbReference>
<protein>
    <submittedName>
        <fullName evidence="4">Response regulator transcription factor</fullName>
    </submittedName>
</protein>
<name>A0AB38ZBD5_9CHLR</name>
<keyword evidence="1" id="KW-0238">DNA-binding</keyword>
<evidence type="ECO:0000313" key="4">
    <source>
        <dbReference type="EMBL" id="WRO07893.1"/>
    </source>
</evidence>